<dbReference type="GO" id="GO:0016020">
    <property type="term" value="C:membrane"/>
    <property type="evidence" value="ECO:0007669"/>
    <property type="project" value="UniProtKB-SubCell"/>
</dbReference>
<dbReference type="Gene3D" id="3.30.200.20">
    <property type="entry name" value="Phosphorylase Kinase, domain 1"/>
    <property type="match status" value="1"/>
</dbReference>
<evidence type="ECO:0000256" key="9">
    <source>
        <dbReference type="SAM" id="Phobius"/>
    </source>
</evidence>
<gene>
    <name evidence="11" type="ORF">KC19_9G033100</name>
</gene>
<keyword evidence="5" id="KW-0547">Nucleotide-binding</keyword>
<dbReference type="EMBL" id="CM026430">
    <property type="protein sequence ID" value="KAG0561049.1"/>
    <property type="molecule type" value="Genomic_DNA"/>
</dbReference>
<dbReference type="Proteomes" id="UP000822688">
    <property type="component" value="Chromosome 9"/>
</dbReference>
<reference evidence="11" key="1">
    <citation type="submission" date="2020-06" db="EMBL/GenBank/DDBJ databases">
        <title>WGS assembly of Ceratodon purpureus strain R40.</title>
        <authorList>
            <person name="Carey S.B."/>
            <person name="Jenkins J."/>
            <person name="Shu S."/>
            <person name="Lovell J.T."/>
            <person name="Sreedasyam A."/>
            <person name="Maumus F."/>
            <person name="Tiley G.P."/>
            <person name="Fernandez-Pozo N."/>
            <person name="Barry K."/>
            <person name="Chen C."/>
            <person name="Wang M."/>
            <person name="Lipzen A."/>
            <person name="Daum C."/>
            <person name="Saski C.A."/>
            <person name="Payton A.C."/>
            <person name="Mcbreen J.C."/>
            <person name="Conrad R.E."/>
            <person name="Kollar L.M."/>
            <person name="Olsson S."/>
            <person name="Huttunen S."/>
            <person name="Landis J.B."/>
            <person name="Wickett N.J."/>
            <person name="Johnson M.G."/>
            <person name="Rensing S.A."/>
            <person name="Grimwood J."/>
            <person name="Schmutz J."/>
            <person name="Mcdaniel S.F."/>
        </authorList>
    </citation>
    <scope>NUCLEOTIDE SEQUENCE</scope>
    <source>
        <strain evidence="11">R40</strain>
    </source>
</reference>
<evidence type="ECO:0000256" key="3">
    <source>
        <dbReference type="ARBA" id="ARBA00022692"/>
    </source>
</evidence>
<keyword evidence="4" id="KW-0677">Repeat</keyword>
<dbReference type="InterPro" id="IPR001611">
    <property type="entry name" value="Leu-rich_rpt"/>
</dbReference>
<proteinExistence type="predicted"/>
<evidence type="ECO:0000256" key="5">
    <source>
        <dbReference type="ARBA" id="ARBA00022741"/>
    </source>
</evidence>
<dbReference type="PANTHER" id="PTHR48006:SF34">
    <property type="entry name" value="OS08G0203700 PROTEIN"/>
    <property type="match status" value="1"/>
</dbReference>
<name>A0A8T0GRU9_CERPU</name>
<dbReference type="Pfam" id="PF00069">
    <property type="entry name" value="Pkinase"/>
    <property type="match status" value="1"/>
</dbReference>
<keyword evidence="6" id="KW-0067">ATP-binding</keyword>
<dbReference type="SMART" id="SM00220">
    <property type="entry name" value="S_TKc"/>
    <property type="match status" value="1"/>
</dbReference>
<dbReference type="Pfam" id="PF00560">
    <property type="entry name" value="LRR_1"/>
    <property type="match status" value="3"/>
</dbReference>
<dbReference type="FunFam" id="1.10.510.10:FF:000384">
    <property type="entry name" value="G-type lectin S-receptor-like serine/threonine-protein kinase"/>
    <property type="match status" value="1"/>
</dbReference>
<dbReference type="CDD" id="cd14066">
    <property type="entry name" value="STKc_IRAK"/>
    <property type="match status" value="1"/>
</dbReference>
<evidence type="ECO:0000256" key="2">
    <source>
        <dbReference type="ARBA" id="ARBA00022614"/>
    </source>
</evidence>
<evidence type="ECO:0000256" key="7">
    <source>
        <dbReference type="ARBA" id="ARBA00022989"/>
    </source>
</evidence>
<dbReference type="InterPro" id="IPR051824">
    <property type="entry name" value="LRR_Rcpt-Like_S/T_Kinase"/>
</dbReference>
<dbReference type="PROSITE" id="PS50011">
    <property type="entry name" value="PROTEIN_KINASE_DOM"/>
    <property type="match status" value="1"/>
</dbReference>
<dbReference type="PROSITE" id="PS00108">
    <property type="entry name" value="PROTEIN_KINASE_ST"/>
    <property type="match status" value="1"/>
</dbReference>
<dbReference type="FunFam" id="3.80.10.10:FF:000363">
    <property type="entry name" value="Leucine-rich repeat family protein"/>
    <property type="match status" value="1"/>
</dbReference>
<keyword evidence="7 9" id="KW-1133">Transmembrane helix</keyword>
<dbReference type="SUPFAM" id="SSF52058">
    <property type="entry name" value="L domain-like"/>
    <property type="match status" value="1"/>
</dbReference>
<keyword evidence="12" id="KW-1185">Reference proteome</keyword>
<dbReference type="Gene3D" id="1.10.510.10">
    <property type="entry name" value="Transferase(Phosphotransferase) domain 1"/>
    <property type="match status" value="1"/>
</dbReference>
<evidence type="ECO:0000259" key="10">
    <source>
        <dbReference type="PROSITE" id="PS50011"/>
    </source>
</evidence>
<dbReference type="InterPro" id="IPR000719">
    <property type="entry name" value="Prot_kinase_dom"/>
</dbReference>
<evidence type="ECO:0000256" key="8">
    <source>
        <dbReference type="ARBA" id="ARBA00023136"/>
    </source>
</evidence>
<evidence type="ECO:0000313" key="11">
    <source>
        <dbReference type="EMBL" id="KAG0561049.1"/>
    </source>
</evidence>
<dbReference type="SUPFAM" id="SSF56112">
    <property type="entry name" value="Protein kinase-like (PK-like)"/>
    <property type="match status" value="1"/>
</dbReference>
<dbReference type="GO" id="GO:0005524">
    <property type="term" value="F:ATP binding"/>
    <property type="evidence" value="ECO:0007669"/>
    <property type="project" value="UniProtKB-KW"/>
</dbReference>
<dbReference type="PANTHER" id="PTHR48006">
    <property type="entry name" value="LEUCINE-RICH REPEAT-CONTAINING PROTEIN DDB_G0281931-RELATED"/>
    <property type="match status" value="1"/>
</dbReference>
<keyword evidence="3 9" id="KW-0812">Transmembrane</keyword>
<accession>A0A8T0GRU9</accession>
<dbReference type="Gene3D" id="3.80.10.10">
    <property type="entry name" value="Ribonuclease Inhibitor"/>
    <property type="match status" value="3"/>
</dbReference>
<organism evidence="11 12">
    <name type="scientific">Ceratodon purpureus</name>
    <name type="common">Fire moss</name>
    <name type="synonym">Dicranum purpureum</name>
    <dbReference type="NCBI Taxonomy" id="3225"/>
    <lineage>
        <taxon>Eukaryota</taxon>
        <taxon>Viridiplantae</taxon>
        <taxon>Streptophyta</taxon>
        <taxon>Embryophyta</taxon>
        <taxon>Bryophyta</taxon>
        <taxon>Bryophytina</taxon>
        <taxon>Bryopsida</taxon>
        <taxon>Dicranidae</taxon>
        <taxon>Pseudoditrichales</taxon>
        <taxon>Ditrichaceae</taxon>
        <taxon>Ceratodon</taxon>
    </lineage>
</organism>
<dbReference type="FunFam" id="3.30.200.20:FF:000162">
    <property type="entry name" value="Adenine nucleotide alpha hydrolase-like domain kinase"/>
    <property type="match status" value="1"/>
</dbReference>
<dbReference type="InterPro" id="IPR011009">
    <property type="entry name" value="Kinase-like_dom_sf"/>
</dbReference>
<dbReference type="InterPro" id="IPR008271">
    <property type="entry name" value="Ser/Thr_kinase_AS"/>
</dbReference>
<dbReference type="GO" id="GO:0004672">
    <property type="term" value="F:protein kinase activity"/>
    <property type="evidence" value="ECO:0007669"/>
    <property type="project" value="InterPro"/>
</dbReference>
<keyword evidence="2" id="KW-0433">Leucine-rich repeat</keyword>
<evidence type="ECO:0000313" key="12">
    <source>
        <dbReference type="Proteomes" id="UP000822688"/>
    </source>
</evidence>
<comment type="subcellular location">
    <subcellularLocation>
        <location evidence="1">Membrane</location>
    </subcellularLocation>
</comment>
<feature type="transmembrane region" description="Helical" evidence="9">
    <location>
        <begin position="539"/>
        <end position="561"/>
    </location>
</feature>
<feature type="domain" description="Protein kinase" evidence="10">
    <location>
        <begin position="602"/>
        <end position="887"/>
    </location>
</feature>
<evidence type="ECO:0000256" key="1">
    <source>
        <dbReference type="ARBA" id="ARBA00004370"/>
    </source>
</evidence>
<keyword evidence="8 9" id="KW-0472">Membrane</keyword>
<evidence type="ECO:0000256" key="4">
    <source>
        <dbReference type="ARBA" id="ARBA00022737"/>
    </source>
</evidence>
<sequence length="907" mass="100145">MAVDGEWRSSVLVGKELAAAMAWNSRGNTRRLQILLFSLFVFSHSFAPLPSASAGTLWSDVNALHGLVQGWNATPGLSQNWTWGSDPCLNNWTGVSCFQESVTSLRLDQFGIIGTLSPSIGQLKNLQFLNLQNNPGLTGPIPKEIGQLRRLYALDLSNCSLSGRIPRGLGNLRNASYIYLKRNQLVGEIPYTLGYLSKAFEISLGRNNLSGSIPVSSPKGFPVGFNNLTSLLILDLKRNNLSGELPPSLGQLQRLTTLLLRGNRFTGCLSCAISDGINYGLDNLTELVLIDLSWNSFVGPPPQFLLQLPLVNKLNLSLNQFTGVFDGGMRTSGHVNAYMINNNITAVINLPSPFIDPKLGGNPICENQSFPFPDICSYSGRLTGPNTWQQPISCSNKCDQNAVVHPATCNCSYPYICNMFFAWTATYGLDGARIGHLRRTLASGLNVSAENLWIENATYQNQTVSELKAKVLLYPPAGAQKWDRSQVTLIESELVNKTIKLPDYEPYGLVSSNLQTSPLNEGSSGPITSKNTNHQSLPIIAGIIGAFVALMFLSSLLICFIKRRRTPDYNLDNASEIFDLNPDHHPSCLFSYEEVRSATRSFHRGNKIGEGAFGPVYKGTMRDGSEVAVKELPSNIKQCNRDFLNEVELISVLQHKNLVKLRGCGIRGNSRLLVYEYVENKCLAQALFGPKAILLEWPIRYNIALGMAKGLSYLHSRGPTRLAHGDIKASNILLDRNMEPKIADFGLARMCQNNERKVLTRIEGKRGYVAPEYARYGQLTPKTDVFSFGIIALELVSGRESMNQKLPAEEQYLLSWAWNLYEQRRVMDLVDPKVREGCDEEQALLLIKVALLCSQGEASSRPHMVRVVSLLSGDADVPDIPQRPEFLGLGLTDPNKAKLRGTALTTW</sequence>
<dbReference type="AlphaFoldDB" id="A0A8T0GRU9"/>
<dbReference type="InterPro" id="IPR032675">
    <property type="entry name" value="LRR_dom_sf"/>
</dbReference>
<comment type="caution">
    <text evidence="11">The sequence shown here is derived from an EMBL/GenBank/DDBJ whole genome shotgun (WGS) entry which is preliminary data.</text>
</comment>
<protein>
    <recommendedName>
        <fullName evidence="10">Protein kinase domain-containing protein</fullName>
    </recommendedName>
</protein>
<evidence type="ECO:0000256" key="6">
    <source>
        <dbReference type="ARBA" id="ARBA00022840"/>
    </source>
</evidence>